<feature type="domain" description="GST N-terminal" evidence="3">
    <location>
        <begin position="7"/>
        <end position="88"/>
    </location>
</feature>
<dbReference type="InterPro" id="IPR040079">
    <property type="entry name" value="Glutathione_S-Trfase"/>
</dbReference>
<dbReference type="InterPro" id="IPR004045">
    <property type="entry name" value="Glutathione_S-Trfase_N"/>
</dbReference>
<dbReference type="PROSITE" id="PS50405">
    <property type="entry name" value="GST_CTER"/>
    <property type="match status" value="1"/>
</dbReference>
<dbReference type="SUPFAM" id="SSF47616">
    <property type="entry name" value="GST C-terminal domain-like"/>
    <property type="match status" value="1"/>
</dbReference>
<dbReference type="GO" id="GO:0006749">
    <property type="term" value="P:glutathione metabolic process"/>
    <property type="evidence" value="ECO:0007669"/>
    <property type="project" value="TreeGrafter"/>
</dbReference>
<protein>
    <submittedName>
        <fullName evidence="5">Glutathione S-transferase</fullName>
    </submittedName>
</protein>
<dbReference type="GO" id="GO:0004364">
    <property type="term" value="F:glutathione transferase activity"/>
    <property type="evidence" value="ECO:0007669"/>
    <property type="project" value="TreeGrafter"/>
</dbReference>
<dbReference type="PANTHER" id="PTHR43969">
    <property type="entry name" value="GLUTATHIONE S TRANSFERASE D10, ISOFORM A-RELATED"/>
    <property type="match status" value="1"/>
</dbReference>
<dbReference type="PANTHER" id="PTHR43969:SF9">
    <property type="entry name" value="GLUTATHIONE S TRANSFERASE D10, ISOFORM A-RELATED"/>
    <property type="match status" value="1"/>
</dbReference>
<evidence type="ECO:0000313" key="5">
    <source>
        <dbReference type="EMBL" id="MBK7423324.1"/>
    </source>
</evidence>
<dbReference type="Pfam" id="PF02798">
    <property type="entry name" value="GST_N"/>
    <property type="match status" value="1"/>
</dbReference>
<dbReference type="InterPro" id="IPR036282">
    <property type="entry name" value="Glutathione-S-Trfase_C_sf"/>
</dbReference>
<comment type="caution">
    <text evidence="5">The sequence shown here is derived from an EMBL/GenBank/DDBJ whole genome shotgun (WGS) entry which is preliminary data.</text>
</comment>
<dbReference type="AlphaFoldDB" id="A0A9D7F741"/>
<dbReference type="Proteomes" id="UP000886602">
    <property type="component" value="Unassembled WGS sequence"/>
</dbReference>
<dbReference type="Gene3D" id="1.20.1050.10">
    <property type="match status" value="1"/>
</dbReference>
<dbReference type="PROSITE" id="PS50404">
    <property type="entry name" value="GST_NTER"/>
    <property type="match status" value="1"/>
</dbReference>
<comment type="subunit">
    <text evidence="1">Homodimer.</text>
</comment>
<evidence type="ECO:0000256" key="1">
    <source>
        <dbReference type="ARBA" id="ARBA00011738"/>
    </source>
</evidence>
<comment type="similarity">
    <text evidence="2">Belongs to the GST superfamily.</text>
</comment>
<dbReference type="CDD" id="cd03056">
    <property type="entry name" value="GST_N_4"/>
    <property type="match status" value="1"/>
</dbReference>
<feature type="domain" description="GST C-terminal" evidence="4">
    <location>
        <begin position="93"/>
        <end position="211"/>
    </location>
</feature>
<dbReference type="InterPro" id="IPR036249">
    <property type="entry name" value="Thioredoxin-like_sf"/>
</dbReference>
<evidence type="ECO:0000313" key="6">
    <source>
        <dbReference type="Proteomes" id="UP000886602"/>
    </source>
</evidence>
<gene>
    <name evidence="5" type="ORF">IPJ48_09605</name>
</gene>
<dbReference type="InterPro" id="IPR010987">
    <property type="entry name" value="Glutathione-S-Trfase_C-like"/>
</dbReference>
<dbReference type="SFLD" id="SFLDG00358">
    <property type="entry name" value="Main_(cytGST)"/>
    <property type="match status" value="1"/>
</dbReference>
<reference evidence="5" key="1">
    <citation type="submission" date="2020-10" db="EMBL/GenBank/DDBJ databases">
        <title>Connecting structure to function with the recovery of over 1000 high-quality activated sludge metagenome-assembled genomes encoding full-length rRNA genes using long-read sequencing.</title>
        <authorList>
            <person name="Singleton C.M."/>
            <person name="Petriglieri F."/>
            <person name="Kristensen J.M."/>
            <person name="Kirkegaard R.H."/>
            <person name="Michaelsen T.Y."/>
            <person name="Andersen M.H."/>
            <person name="Karst S.M."/>
            <person name="Dueholm M.S."/>
            <person name="Nielsen P.H."/>
            <person name="Albertsen M."/>
        </authorList>
    </citation>
    <scope>NUCLEOTIDE SEQUENCE</scope>
    <source>
        <strain evidence="5">EsbW_18-Q3-R4-48_MAXAC.044</strain>
    </source>
</reference>
<dbReference type="Pfam" id="PF00043">
    <property type="entry name" value="GST_C"/>
    <property type="match status" value="1"/>
</dbReference>
<sequence length="211" mass="22565">MTTKPSNPIKLYRHPLSGHSHRVQLMLSLLNLPTELIDVDLMKGAHKQPGFLAMNAFGQVPVLDDNGTILADSNGILVYLARRYGDDSWLPKDALGEAAVQRWLSVAAGQIAFGPAAARLVTVFGAKLNADDLIARAHALLKVMEVELSKQAFLAGNHITIADVAAYTYIAHAPEGNVSLSEYPKVRGWLSAIESVPGFVGMKKTAAGLAA</sequence>
<dbReference type="Gene3D" id="3.40.30.10">
    <property type="entry name" value="Glutaredoxin"/>
    <property type="match status" value="1"/>
</dbReference>
<dbReference type="EMBL" id="JADJNC010000013">
    <property type="protein sequence ID" value="MBK7423324.1"/>
    <property type="molecule type" value="Genomic_DNA"/>
</dbReference>
<dbReference type="InterPro" id="IPR004046">
    <property type="entry name" value="GST_C"/>
</dbReference>
<evidence type="ECO:0000256" key="2">
    <source>
        <dbReference type="RuleBase" id="RU003494"/>
    </source>
</evidence>
<dbReference type="SUPFAM" id="SSF52833">
    <property type="entry name" value="Thioredoxin-like"/>
    <property type="match status" value="1"/>
</dbReference>
<organism evidence="5 6">
    <name type="scientific">Candidatus Propionivibrio dominans</name>
    <dbReference type="NCBI Taxonomy" id="2954373"/>
    <lineage>
        <taxon>Bacteria</taxon>
        <taxon>Pseudomonadati</taxon>
        <taxon>Pseudomonadota</taxon>
        <taxon>Betaproteobacteria</taxon>
        <taxon>Rhodocyclales</taxon>
        <taxon>Rhodocyclaceae</taxon>
        <taxon>Propionivibrio</taxon>
    </lineage>
</organism>
<dbReference type="SFLD" id="SFLDG01151">
    <property type="entry name" value="Main.2:_Nu-like"/>
    <property type="match status" value="1"/>
</dbReference>
<evidence type="ECO:0000259" key="4">
    <source>
        <dbReference type="PROSITE" id="PS50405"/>
    </source>
</evidence>
<accession>A0A9D7F741</accession>
<evidence type="ECO:0000259" key="3">
    <source>
        <dbReference type="PROSITE" id="PS50404"/>
    </source>
</evidence>
<dbReference type="SFLD" id="SFLDS00019">
    <property type="entry name" value="Glutathione_Transferase_(cytos"/>
    <property type="match status" value="1"/>
</dbReference>
<dbReference type="CDD" id="cd03206">
    <property type="entry name" value="GST_C_7"/>
    <property type="match status" value="1"/>
</dbReference>
<proteinExistence type="inferred from homology"/>
<name>A0A9D7F741_9RHOO</name>